<sequence length="134" mass="15684">MVKKAFYKEEFYLRPHLTISVFDRIKSQELDRDFEMYGSGEFLFMAALDSPASREILSDVIIDLEAYQEYYKGAYSEASPGAISLCGLQDEHRQVHGNAKELMWDEERQTFMSAESFFADDEEDYESENDEDER</sequence>
<accession>A0A2S7IR94</accession>
<dbReference type="AlphaFoldDB" id="A0A2S7IR94"/>
<proteinExistence type="predicted"/>
<evidence type="ECO:0000313" key="2">
    <source>
        <dbReference type="Proteomes" id="UP000239590"/>
    </source>
</evidence>
<keyword evidence="2" id="KW-1185">Reference proteome</keyword>
<name>A0A2S7IR94_9BACT</name>
<dbReference type="EMBL" id="PTRA01000001">
    <property type="protein sequence ID" value="PQA60158.1"/>
    <property type="molecule type" value="Genomic_DNA"/>
</dbReference>
<dbReference type="Proteomes" id="UP000239590">
    <property type="component" value="Unassembled WGS sequence"/>
</dbReference>
<reference evidence="2" key="1">
    <citation type="submission" date="2018-02" db="EMBL/GenBank/DDBJ databases">
        <title>Genome sequencing of Solimonas sp. HR-BB.</title>
        <authorList>
            <person name="Lee Y."/>
            <person name="Jeon C.O."/>
        </authorList>
    </citation>
    <scope>NUCLEOTIDE SEQUENCE [LARGE SCALE GENOMIC DNA]</scope>
    <source>
        <strain evidence="2">HR-U</strain>
    </source>
</reference>
<organism evidence="1 2">
    <name type="scientific">Siphonobacter curvatus</name>
    <dbReference type="NCBI Taxonomy" id="2094562"/>
    <lineage>
        <taxon>Bacteria</taxon>
        <taxon>Pseudomonadati</taxon>
        <taxon>Bacteroidota</taxon>
        <taxon>Cytophagia</taxon>
        <taxon>Cytophagales</taxon>
        <taxon>Cytophagaceae</taxon>
        <taxon>Siphonobacter</taxon>
    </lineage>
</organism>
<protein>
    <submittedName>
        <fullName evidence="1">Uncharacterized protein</fullName>
    </submittedName>
</protein>
<dbReference type="RefSeq" id="WP_104712129.1">
    <property type="nucleotide sequence ID" value="NZ_PTRA01000001.1"/>
</dbReference>
<dbReference type="OrthoDB" id="1495874at2"/>
<comment type="caution">
    <text evidence="1">The sequence shown here is derived from an EMBL/GenBank/DDBJ whole genome shotgun (WGS) entry which is preliminary data.</text>
</comment>
<gene>
    <name evidence="1" type="ORF">C5O19_11225</name>
</gene>
<evidence type="ECO:0000313" key="1">
    <source>
        <dbReference type="EMBL" id="PQA60158.1"/>
    </source>
</evidence>